<feature type="region of interest" description="Disordered" evidence="2">
    <location>
        <begin position="1"/>
        <end position="25"/>
    </location>
</feature>
<comment type="caution">
    <text evidence="3">The sequence shown here is derived from an EMBL/GenBank/DDBJ whole genome shotgun (WGS) entry which is preliminary data.</text>
</comment>
<reference evidence="3" key="1">
    <citation type="submission" date="2023-07" db="EMBL/GenBank/DDBJ databases">
        <authorList>
            <consortium name="AG Swart"/>
            <person name="Singh M."/>
            <person name="Singh A."/>
            <person name="Seah K."/>
            <person name="Emmerich C."/>
        </authorList>
    </citation>
    <scope>NUCLEOTIDE SEQUENCE</scope>
    <source>
        <strain evidence="3">DP1</strain>
    </source>
</reference>
<keyword evidence="1" id="KW-0175">Coiled coil</keyword>
<name>A0AAD1X2D2_EUPCR</name>
<feature type="region of interest" description="Disordered" evidence="2">
    <location>
        <begin position="699"/>
        <end position="719"/>
    </location>
</feature>
<gene>
    <name evidence="3" type="ORF">ECRASSUSDP1_LOCUS1842</name>
</gene>
<accession>A0AAD1X2D2</accession>
<feature type="compositionally biased region" description="Low complexity" evidence="2">
    <location>
        <begin position="705"/>
        <end position="716"/>
    </location>
</feature>
<sequence length="1333" mass="154762">MRKDRARISSRNSKMFKLNTPSSTPPTAFLIGTHQRAPTTTPQSVRNGNMAGLSQRYQSSRKISKMVQNSNYDHVRWWESFKKIASINQDQIIQDLKTAPIPSTSHTHQRGKTRKEQNIGIVIDKKGKDTIENFEKMTPQEWAVANYEFCDVRQENTIKEICGLFNQKDSLPPKEKFHQDIATEKLKNTKNSVKQLKMLQNLGLANVWKEYCYPTSIEEVLSYLQEFDPSVTNILNHEILLETDWSKDKKTCMKKPNKINVNMTEKEQIMVLHSWLTEIMKVCFLYNPQKTKSAHKISEIRNHYIIGMYTFCELINQIKSQSKVRCEIIKVLQKQTSNIFESYLDYIRKDRTKELKSRIKELEQDQISMSNEIEFLINNINEWKEKTKDLRQDLSVYKAKNLALKERIKNDQRKFRILDKLFNHPDESPERIARCIPDELKEYKKNAIDIAIGLIKDAIKKTLLKKSSIKKHLYNAKSNFHLDDFDDHSSIIPKDRGSCKRESLFVKKQDSRSQDFNSSSSFEISISQLEKALTINIMDDELNYDLGILSPKAKHENENLDLPHTNYFKSKSFSPSDKFGGFAQRVELIREEPQGIDVSVQYENLEELNSGNISETEIKLLQTRRESRVSESLSNSRISPTRMRIYQNVLNPEKSKSEAKKIFNKINKNSPVKMDTLKVTRENYVSNFPISESPKAENRFKRMFSRSSSRSKNSESSFRRQAKDSKFVLKVLKDIHDEKEDNVEKCTSLTPSRAKLAAKANAFSDLQMLNNSKNGGKRLSFNEANSRKFTSLFKKSESSSDTDSIIEAFNLKNKEVKQEDEDSISDLKTFVQKMDEDELQTELPRRIFKSIRGLAHKIAILDKDEYGDYIYREKDPCDDASQRLKKASNVLKFWLNLLKSANRHNISQNEEAKEQKPETCNKEIQVEISKVGANKMGVNPRKSFKKRFSVRHIDIKQRKVDDVKKGLSSSKQAAGPLRKNSMIYKKDPDFHVTAQRPFNFVSNPRSKNEMNKNPSTVYRLISFVKQEGSNSIRVASVKNVIKIMHNLYYEKSANVKQSLIVENKTLAESLFETLMHTYGIGKLAENKAMEIFSTVKKCSNMPNLNIFGSFLGLSNTKFYSNDDLKFFFYLNKNLVLHEALEAKPYYKMDHNFEAKFYNSREVMLALDTIFKGVLSQEYKVEKLEEFKLFISEITEKSGEELTQLDYDIEIPAEAVQEWSLSLYTEIKLKIIEFLLSKNLIPPHITSNPSKPTETPEYYLQILNSCISLSESHKMLSFFYTEEEIPQIDDFLQSHRHNPLDCLLADEEYLEVEDHKFKIETIVADLFASKKYCV</sequence>
<feature type="coiled-coil region" evidence="1">
    <location>
        <begin position="352"/>
        <end position="400"/>
    </location>
</feature>
<evidence type="ECO:0000256" key="2">
    <source>
        <dbReference type="SAM" id="MobiDB-lite"/>
    </source>
</evidence>
<evidence type="ECO:0000313" key="4">
    <source>
        <dbReference type="Proteomes" id="UP001295684"/>
    </source>
</evidence>
<proteinExistence type="predicted"/>
<evidence type="ECO:0000313" key="3">
    <source>
        <dbReference type="EMBL" id="CAI2360538.1"/>
    </source>
</evidence>
<protein>
    <submittedName>
        <fullName evidence="3">Uncharacterized protein</fullName>
    </submittedName>
</protein>
<evidence type="ECO:0000256" key="1">
    <source>
        <dbReference type="SAM" id="Coils"/>
    </source>
</evidence>
<dbReference type="EMBL" id="CAMPGE010001737">
    <property type="protein sequence ID" value="CAI2360538.1"/>
    <property type="molecule type" value="Genomic_DNA"/>
</dbReference>
<organism evidence="3 4">
    <name type="scientific">Euplotes crassus</name>
    <dbReference type="NCBI Taxonomy" id="5936"/>
    <lineage>
        <taxon>Eukaryota</taxon>
        <taxon>Sar</taxon>
        <taxon>Alveolata</taxon>
        <taxon>Ciliophora</taxon>
        <taxon>Intramacronucleata</taxon>
        <taxon>Spirotrichea</taxon>
        <taxon>Hypotrichia</taxon>
        <taxon>Euplotida</taxon>
        <taxon>Euplotidae</taxon>
        <taxon>Moneuplotes</taxon>
    </lineage>
</organism>
<dbReference type="Proteomes" id="UP001295684">
    <property type="component" value="Unassembled WGS sequence"/>
</dbReference>
<keyword evidence="4" id="KW-1185">Reference proteome</keyword>
<feature type="compositionally biased region" description="Polar residues" evidence="2">
    <location>
        <begin position="9"/>
        <end position="25"/>
    </location>
</feature>